<feature type="domain" description="FAD-binding 8" evidence="11">
    <location>
        <begin position="264"/>
        <end position="336"/>
    </location>
</feature>
<dbReference type="GO" id="GO:0015677">
    <property type="term" value="P:copper ion import"/>
    <property type="evidence" value="ECO:0007669"/>
    <property type="project" value="TreeGrafter"/>
</dbReference>
<evidence type="ECO:0000313" key="13">
    <source>
        <dbReference type="EMBL" id="PWW74411.1"/>
    </source>
</evidence>
<gene>
    <name evidence="13" type="ORF">C7212DRAFT_353163</name>
</gene>
<accession>A0A317SML9</accession>
<dbReference type="OrthoDB" id="10006946at2759"/>
<evidence type="ECO:0000259" key="11">
    <source>
        <dbReference type="Pfam" id="PF08022"/>
    </source>
</evidence>
<comment type="caution">
    <text evidence="13">The sequence shown here is derived from an EMBL/GenBank/DDBJ whole genome shotgun (WGS) entry which is preliminary data.</text>
</comment>
<evidence type="ECO:0000256" key="3">
    <source>
        <dbReference type="ARBA" id="ARBA00022692"/>
    </source>
</evidence>
<dbReference type="Pfam" id="PF08022">
    <property type="entry name" value="FAD_binding_8"/>
    <property type="match status" value="1"/>
</dbReference>
<evidence type="ECO:0000256" key="7">
    <source>
        <dbReference type="ARBA" id="ARBA00023065"/>
    </source>
</evidence>
<keyword evidence="4" id="KW-0249">Electron transport</keyword>
<dbReference type="InterPro" id="IPR013121">
    <property type="entry name" value="Fe_red_NAD-bd_6"/>
</dbReference>
<dbReference type="STRING" id="42249.A0A317SML9"/>
<keyword evidence="3 9" id="KW-0812">Transmembrane</keyword>
<evidence type="ECO:0000256" key="8">
    <source>
        <dbReference type="ARBA" id="ARBA00023136"/>
    </source>
</evidence>
<dbReference type="GO" id="GO:0005886">
    <property type="term" value="C:plasma membrane"/>
    <property type="evidence" value="ECO:0007669"/>
    <property type="project" value="TreeGrafter"/>
</dbReference>
<dbReference type="SFLD" id="SFLDG01168">
    <property type="entry name" value="Ferric_reductase_subgroup_(FRE"/>
    <property type="match status" value="1"/>
</dbReference>
<keyword evidence="7" id="KW-0406">Ion transport</keyword>
<evidence type="ECO:0000256" key="9">
    <source>
        <dbReference type="SAM" id="Phobius"/>
    </source>
</evidence>
<dbReference type="Pfam" id="PF08030">
    <property type="entry name" value="NAD_binding_6"/>
    <property type="match status" value="1"/>
</dbReference>
<dbReference type="GO" id="GO:0006826">
    <property type="term" value="P:iron ion transport"/>
    <property type="evidence" value="ECO:0007669"/>
    <property type="project" value="TreeGrafter"/>
</dbReference>
<feature type="domain" description="Ferric reductase NAD binding" evidence="12">
    <location>
        <begin position="360"/>
        <end position="489"/>
    </location>
</feature>
<dbReference type="Gene3D" id="3.40.50.80">
    <property type="entry name" value="Nucleotide-binding domain of ferredoxin-NADP reductase (FNR) module"/>
    <property type="match status" value="1"/>
</dbReference>
<dbReference type="GO" id="GO:0006879">
    <property type="term" value="P:intracellular iron ion homeostasis"/>
    <property type="evidence" value="ECO:0007669"/>
    <property type="project" value="TreeGrafter"/>
</dbReference>
<feature type="transmembrane region" description="Helical" evidence="9">
    <location>
        <begin position="151"/>
        <end position="172"/>
    </location>
</feature>
<feature type="domain" description="Ferric oxidoreductase" evidence="10">
    <location>
        <begin position="111"/>
        <end position="226"/>
    </location>
</feature>
<dbReference type="PANTHER" id="PTHR32361:SF9">
    <property type="entry name" value="FERRIC REDUCTASE TRANSMEMBRANE COMPONENT 3-RELATED"/>
    <property type="match status" value="1"/>
</dbReference>
<dbReference type="AlphaFoldDB" id="A0A317SML9"/>
<dbReference type="EMBL" id="PYWC01000062">
    <property type="protein sequence ID" value="PWW74411.1"/>
    <property type="molecule type" value="Genomic_DNA"/>
</dbReference>
<evidence type="ECO:0000256" key="4">
    <source>
        <dbReference type="ARBA" id="ARBA00022982"/>
    </source>
</evidence>
<feature type="transmembrane region" description="Helical" evidence="9">
    <location>
        <begin position="184"/>
        <end position="204"/>
    </location>
</feature>
<feature type="transmembrane region" description="Helical" evidence="9">
    <location>
        <begin position="26"/>
        <end position="46"/>
    </location>
</feature>
<dbReference type="GO" id="GO:0000293">
    <property type="term" value="F:ferric-chelate reductase activity"/>
    <property type="evidence" value="ECO:0007669"/>
    <property type="project" value="UniProtKB-ARBA"/>
</dbReference>
<evidence type="ECO:0000259" key="10">
    <source>
        <dbReference type="Pfam" id="PF01794"/>
    </source>
</evidence>
<keyword evidence="2" id="KW-0813">Transport</keyword>
<evidence type="ECO:0008006" key="15">
    <source>
        <dbReference type="Google" id="ProtNLM"/>
    </source>
</evidence>
<dbReference type="PANTHER" id="PTHR32361">
    <property type="entry name" value="FERRIC/CUPRIC REDUCTASE TRANSMEMBRANE COMPONENT"/>
    <property type="match status" value="1"/>
</dbReference>
<keyword evidence="6" id="KW-0560">Oxidoreductase</keyword>
<evidence type="ECO:0000256" key="6">
    <source>
        <dbReference type="ARBA" id="ARBA00023002"/>
    </source>
</evidence>
<dbReference type="CDD" id="cd06186">
    <property type="entry name" value="NOX_Duox_like_FAD_NADP"/>
    <property type="match status" value="1"/>
</dbReference>
<evidence type="ECO:0000256" key="1">
    <source>
        <dbReference type="ARBA" id="ARBA00004141"/>
    </source>
</evidence>
<name>A0A317SML9_9PEZI</name>
<sequence length="508" mass="56246">MLRPLLYSYKDLNESQKEVRRKSLDFIGYSVLFSQLTALVYVYVYANFLGRGVVRRLEWRLRYRILGGKTPIRGRVQSVGAAVVYWSWMGLIVWLCAKDVDYDYLHLTKAFGMAAAASLPLDVLLGMKYSPLKLVFPDHSYEGPVNVVHQWLGNQIYLLLTVHVCLYLKFFWDTSRMKTRLLEIDVLCGVCAFGIMTILVTSAHPLVRKSFYSVFYNLHIILSALLPPLLYCHVSHSRPYVIPTVGMLIVDRVLRVMFTMSTAATISLDPQSSILDISVPFPHKPPPPSGSHILLNVPSLSLWTKNPFTVVESGNGHVRMVARVQGNLTRKLTRVTKVPVNIESGYGGHGVNKELVDGVDRVLLLAGGIGGTFTLPWAQFLKANGVDARFLWAVQKVGDLQWAGDGVALAEVYITGGHGNGEGGRGGEEGMELLDVSSSRNALSVPPLSFSSGRPDIRRAVREVVGRDGKVLVMMCGPDLMAEDVKNAVRSHVLTGRNVTLHMEAFGH</sequence>
<dbReference type="SFLD" id="SFLDS00052">
    <property type="entry name" value="Ferric_Reductase_Domain"/>
    <property type="match status" value="1"/>
</dbReference>
<evidence type="ECO:0000256" key="5">
    <source>
        <dbReference type="ARBA" id="ARBA00022989"/>
    </source>
</evidence>
<dbReference type="InterPro" id="IPR013112">
    <property type="entry name" value="FAD-bd_8"/>
</dbReference>
<comment type="subcellular location">
    <subcellularLocation>
        <location evidence="1">Membrane</location>
        <topology evidence="1">Multi-pass membrane protein</topology>
    </subcellularLocation>
</comment>
<dbReference type="InterPro" id="IPR013130">
    <property type="entry name" value="Fe3_Rdtase_TM_dom"/>
</dbReference>
<dbReference type="Pfam" id="PF01794">
    <property type="entry name" value="Ferric_reduct"/>
    <property type="match status" value="1"/>
</dbReference>
<keyword evidence="8 9" id="KW-0472">Membrane</keyword>
<evidence type="ECO:0000256" key="2">
    <source>
        <dbReference type="ARBA" id="ARBA00022448"/>
    </source>
</evidence>
<organism evidence="13 14">
    <name type="scientific">Tuber magnatum</name>
    <name type="common">white Piedmont truffle</name>
    <dbReference type="NCBI Taxonomy" id="42249"/>
    <lineage>
        <taxon>Eukaryota</taxon>
        <taxon>Fungi</taxon>
        <taxon>Dikarya</taxon>
        <taxon>Ascomycota</taxon>
        <taxon>Pezizomycotina</taxon>
        <taxon>Pezizomycetes</taxon>
        <taxon>Pezizales</taxon>
        <taxon>Tuberaceae</taxon>
        <taxon>Tuber</taxon>
    </lineage>
</organism>
<dbReference type="Proteomes" id="UP000246991">
    <property type="component" value="Unassembled WGS sequence"/>
</dbReference>
<protein>
    <recommendedName>
        <fullName evidence="15">FAD-binding FR-type domain-containing protein</fullName>
    </recommendedName>
</protein>
<reference evidence="13 14" key="1">
    <citation type="submission" date="2018-03" db="EMBL/GenBank/DDBJ databases">
        <title>Genomes of Pezizomycetes fungi and the evolution of truffles.</title>
        <authorList>
            <person name="Murat C."/>
            <person name="Payen T."/>
            <person name="Noel B."/>
            <person name="Kuo A."/>
            <person name="Martin F.M."/>
        </authorList>
    </citation>
    <scope>NUCLEOTIDE SEQUENCE [LARGE SCALE GENOMIC DNA]</scope>
    <source>
        <strain evidence="13">091103-1</strain>
    </source>
</reference>
<feature type="transmembrane region" description="Helical" evidence="9">
    <location>
        <begin position="79"/>
        <end position="97"/>
    </location>
</feature>
<dbReference type="InterPro" id="IPR039261">
    <property type="entry name" value="FNR_nucleotide-bd"/>
</dbReference>
<evidence type="ECO:0000259" key="12">
    <source>
        <dbReference type="Pfam" id="PF08030"/>
    </source>
</evidence>
<keyword evidence="14" id="KW-1185">Reference proteome</keyword>
<proteinExistence type="predicted"/>
<dbReference type="InterPro" id="IPR051410">
    <property type="entry name" value="Ferric/Cupric_Reductase"/>
</dbReference>
<keyword evidence="5 9" id="KW-1133">Transmembrane helix</keyword>
<feature type="transmembrane region" description="Helical" evidence="9">
    <location>
        <begin position="210"/>
        <end position="231"/>
    </location>
</feature>
<evidence type="ECO:0000313" key="14">
    <source>
        <dbReference type="Proteomes" id="UP000246991"/>
    </source>
</evidence>
<dbReference type="SUPFAM" id="SSF52343">
    <property type="entry name" value="Ferredoxin reductase-like, C-terminal NADP-linked domain"/>
    <property type="match status" value="1"/>
</dbReference>